<dbReference type="Pfam" id="PF05949">
    <property type="entry name" value="DUF881"/>
    <property type="match status" value="1"/>
</dbReference>
<accession>A0A564S3V4</accession>
<keyword evidence="3" id="KW-0812">Transmembrane</keyword>
<feature type="coiled-coil region" evidence="2">
    <location>
        <begin position="51"/>
        <end position="78"/>
    </location>
</feature>
<dbReference type="RefSeq" id="WP_154050893.1">
    <property type="nucleotide sequence ID" value="NZ_CABHML010000074.1"/>
</dbReference>
<dbReference type="EMBL" id="CABHML010000074">
    <property type="protein sequence ID" value="VUW85096.1"/>
    <property type="molecule type" value="Genomic_DNA"/>
</dbReference>
<keyword evidence="3" id="KW-0472">Membrane</keyword>
<dbReference type="AlphaFoldDB" id="A0A564S3V4"/>
<evidence type="ECO:0000256" key="2">
    <source>
        <dbReference type="SAM" id="Coils"/>
    </source>
</evidence>
<feature type="transmembrane region" description="Helical" evidence="3">
    <location>
        <begin position="12"/>
        <end position="31"/>
    </location>
</feature>
<keyword evidence="2" id="KW-0175">Coiled coil</keyword>
<dbReference type="Proteomes" id="UP000319252">
    <property type="component" value="Unassembled WGS sequence"/>
</dbReference>
<evidence type="ECO:0000313" key="4">
    <source>
        <dbReference type="EMBL" id="VUW85096.1"/>
    </source>
</evidence>
<dbReference type="GO" id="GO:0005886">
    <property type="term" value="C:plasma membrane"/>
    <property type="evidence" value="ECO:0007669"/>
    <property type="project" value="TreeGrafter"/>
</dbReference>
<sequence length="263" mass="28132">MARHVGKHGARHSLWGGVAVFVVVALTGFLLSTNVRVNRTVAVTSDTADLVEQGVDEANQLQQDVSDLTEQVANLTDALKADGSGATRRQDKDSSNVDSSLMLPALSGSGVTVTLDDSPLWENAVNNNGTTANINDYVIHQQDVESVVNALWAGGADALMIMDQRVLFNSAVICSGNVLSLHGKKYSPPFTISAIGDPQRLRAALNDSEAITILKQYVTAFGIGYKVENAEDLQFPATAALLQQLKYATVDTSKTTDEEQTQQ</sequence>
<organism evidence="4 5">
    <name type="scientific">Bifidobacterium longum subsp. infantis</name>
    <dbReference type="NCBI Taxonomy" id="1682"/>
    <lineage>
        <taxon>Bacteria</taxon>
        <taxon>Bacillati</taxon>
        <taxon>Actinomycetota</taxon>
        <taxon>Actinomycetes</taxon>
        <taxon>Bifidobacteriales</taxon>
        <taxon>Bifidobacteriaceae</taxon>
        <taxon>Bifidobacterium</taxon>
    </lineage>
</organism>
<evidence type="ECO:0000256" key="1">
    <source>
        <dbReference type="ARBA" id="ARBA00009108"/>
    </source>
</evidence>
<keyword evidence="3" id="KW-1133">Transmembrane helix</keyword>
<proteinExistence type="inferred from homology"/>
<protein>
    <recommendedName>
        <fullName evidence="6">DUF881 domain-containing protein</fullName>
    </recommendedName>
</protein>
<evidence type="ECO:0000313" key="5">
    <source>
        <dbReference type="Proteomes" id="UP000319252"/>
    </source>
</evidence>
<dbReference type="PANTHER" id="PTHR37313">
    <property type="entry name" value="UPF0749 PROTEIN RV1825"/>
    <property type="match status" value="1"/>
</dbReference>
<comment type="similarity">
    <text evidence="1">Belongs to the UPF0749 family.</text>
</comment>
<gene>
    <name evidence="4" type="ORF">BLONGUMMC1_02085</name>
</gene>
<dbReference type="PANTHER" id="PTHR37313:SF4">
    <property type="entry name" value="CONSERVED MEMBRANE PROTEIN-RELATED"/>
    <property type="match status" value="1"/>
</dbReference>
<dbReference type="InterPro" id="IPR010273">
    <property type="entry name" value="DUF881"/>
</dbReference>
<reference evidence="4 5" key="1">
    <citation type="submission" date="2019-07" db="EMBL/GenBank/DDBJ databases">
        <authorList>
            <person name="Chang H.-W."/>
            <person name="Raman A."/>
            <person name="Venkatesh S."/>
            <person name="Gehrig J."/>
        </authorList>
    </citation>
    <scope>NUCLEOTIDE SEQUENCE [LARGE SCALE GENOMIC DNA]</scope>
    <source>
        <strain evidence="4">B.longum_ssp_infantis_4</strain>
    </source>
</reference>
<name>A0A564S3V4_BIFLI</name>
<evidence type="ECO:0000256" key="3">
    <source>
        <dbReference type="SAM" id="Phobius"/>
    </source>
</evidence>
<evidence type="ECO:0008006" key="6">
    <source>
        <dbReference type="Google" id="ProtNLM"/>
    </source>
</evidence>
<dbReference type="Gene3D" id="3.30.70.1880">
    <property type="entry name" value="Protein of unknown function DUF881"/>
    <property type="match status" value="1"/>
</dbReference>